<dbReference type="RefSeq" id="WP_382360544.1">
    <property type="nucleotide sequence ID" value="NZ_JBHLWV010000011.1"/>
</dbReference>
<evidence type="ECO:0000256" key="1">
    <source>
        <dbReference type="SAM" id="MobiDB-lite"/>
    </source>
</evidence>
<accession>A0ABV6H4F9</accession>
<comment type="caution">
    <text evidence="3">The sequence shown here is derived from an EMBL/GenBank/DDBJ whole genome shotgun (WGS) entry which is preliminary data.</text>
</comment>
<keyword evidence="2" id="KW-0472">Membrane</keyword>
<name>A0ABV6H4F9_9ACTN</name>
<evidence type="ECO:0000313" key="3">
    <source>
        <dbReference type="EMBL" id="MFC0313763.1"/>
    </source>
</evidence>
<dbReference type="Proteomes" id="UP001589783">
    <property type="component" value="Unassembled WGS sequence"/>
</dbReference>
<dbReference type="EMBL" id="JBHLWV010000011">
    <property type="protein sequence ID" value="MFC0313763.1"/>
    <property type="molecule type" value="Genomic_DNA"/>
</dbReference>
<gene>
    <name evidence="3" type="ORF">ACFFJD_02705</name>
</gene>
<organism evidence="3 4">
    <name type="scientific">Gordonia phosphorivorans</name>
    <dbReference type="NCBI Taxonomy" id="1056982"/>
    <lineage>
        <taxon>Bacteria</taxon>
        <taxon>Bacillati</taxon>
        <taxon>Actinomycetota</taxon>
        <taxon>Actinomycetes</taxon>
        <taxon>Mycobacteriales</taxon>
        <taxon>Gordoniaceae</taxon>
        <taxon>Gordonia</taxon>
    </lineage>
</organism>
<keyword evidence="2" id="KW-1133">Transmembrane helix</keyword>
<proteinExistence type="predicted"/>
<protein>
    <recommendedName>
        <fullName evidence="5">Mce-associated membrane protein</fullName>
    </recommendedName>
</protein>
<reference evidence="3 4" key="1">
    <citation type="submission" date="2024-09" db="EMBL/GenBank/DDBJ databases">
        <authorList>
            <person name="Sun Q."/>
            <person name="Mori K."/>
        </authorList>
    </citation>
    <scope>NUCLEOTIDE SEQUENCE [LARGE SCALE GENOMIC DNA]</scope>
    <source>
        <strain evidence="3 4">CCM 7957</strain>
    </source>
</reference>
<sequence>MSSDSPAHDPAVDDVAVDDLAVDDLAGAADDAIAETAPVRKPADTKQAEAGGVAAKAARRAEAAAASSAPGGREFTVTSQSLLRVGLALVAVAAVVAIAVLAWQLTAKSSDVAAKSQTLSAFDEAKSASSAFVTTYFGAMMAPGTTPEKIQATVVPLTTGEARERVEAEAQSTAQFFDEGKFSNMKVEVNSATVESFNDSSATTVVAATLTGTSAAVPAGGQQVVLLQLDLTKQDGKWLVGRMIAQPGVSAAPEQPAPAPAP</sequence>
<keyword evidence="2" id="KW-0812">Transmembrane</keyword>
<evidence type="ECO:0000313" key="4">
    <source>
        <dbReference type="Proteomes" id="UP001589783"/>
    </source>
</evidence>
<keyword evidence="4" id="KW-1185">Reference proteome</keyword>
<evidence type="ECO:0000256" key="2">
    <source>
        <dbReference type="SAM" id="Phobius"/>
    </source>
</evidence>
<feature type="region of interest" description="Disordered" evidence="1">
    <location>
        <begin position="33"/>
        <end position="53"/>
    </location>
</feature>
<feature type="transmembrane region" description="Helical" evidence="2">
    <location>
        <begin position="82"/>
        <end position="103"/>
    </location>
</feature>
<evidence type="ECO:0008006" key="5">
    <source>
        <dbReference type="Google" id="ProtNLM"/>
    </source>
</evidence>